<reference evidence="7" key="1">
    <citation type="submission" date="2022-07" db="EMBL/GenBank/DDBJ databases">
        <title>Phylogenomic reconstructions and comparative analyses of Kickxellomycotina fungi.</title>
        <authorList>
            <person name="Reynolds N.K."/>
            <person name="Stajich J.E."/>
            <person name="Barry K."/>
            <person name="Grigoriev I.V."/>
            <person name="Crous P."/>
            <person name="Smith M.E."/>
        </authorList>
    </citation>
    <scope>NUCLEOTIDE SEQUENCE</scope>
    <source>
        <strain evidence="7">RSA 861</strain>
    </source>
</reference>
<dbReference type="InterPro" id="IPR001279">
    <property type="entry name" value="Metallo-B-lactamas"/>
</dbReference>
<evidence type="ECO:0000256" key="2">
    <source>
        <dbReference type="ARBA" id="ARBA00022723"/>
    </source>
</evidence>
<dbReference type="Gene3D" id="3.60.15.10">
    <property type="entry name" value="Ribonuclease Z/Hydroxyacylglutathione hydrolase-like"/>
    <property type="match status" value="2"/>
</dbReference>
<dbReference type="SUPFAM" id="SSF56281">
    <property type="entry name" value="Metallo-hydrolase/oxidoreductase"/>
    <property type="match status" value="1"/>
</dbReference>
<comment type="caution">
    <text evidence="7">The sequence shown here is derived from an EMBL/GenBank/DDBJ whole genome shotgun (WGS) entry which is preliminary data.</text>
</comment>
<sequence>MDPLAALPLVEKMSSRVFRVLGMNPGKFTLQGTNTYIIGHGPRRILLDTGEGKPGYIPLLDAALSHLGVSRISDIIMTHWHHDHTGGLPPLLERLRAQHPQSPLPKVWKRFNSDRDPALLKKLADKGLHYRSEPSSIPATSTALTSGDTSGPPRAYESLAKNLEPMPTSTSPSPSTVTSTDSVVWDIADNQIFRGQDTTLHALHTPGHTTDHMAFYLEEERALFSGDCVLGHGTAVFEDLHQYIQSLKRLRQYDALCIYPGHGAVVTDPSATLDAYIRHRMDREEEIIHLLSSQPTIALGNALRGPAHDGEEALNGNTDGYGGDGFHQLLLGQLHPISDRPTGPGGAPLWTSRELVQVIYAKYPKSLYDAAEASVLLHLAKLQYEDRADTVLVEDKTYWTLPETRRR</sequence>
<dbReference type="Pfam" id="PF00753">
    <property type="entry name" value="Lactamase_B"/>
    <property type="match status" value="1"/>
</dbReference>
<evidence type="ECO:0000256" key="1">
    <source>
        <dbReference type="ARBA" id="ARBA00006759"/>
    </source>
</evidence>
<accession>A0A9W8E263</accession>
<feature type="domain" description="Metallo-beta-lactamase" evidence="6">
    <location>
        <begin position="32"/>
        <end position="262"/>
    </location>
</feature>
<dbReference type="EMBL" id="JANBPT010000034">
    <property type="protein sequence ID" value="KAJ1929454.1"/>
    <property type="molecule type" value="Genomic_DNA"/>
</dbReference>
<keyword evidence="8" id="KW-1185">Reference proteome</keyword>
<feature type="region of interest" description="Disordered" evidence="5">
    <location>
        <begin position="131"/>
        <end position="157"/>
    </location>
</feature>
<dbReference type="Proteomes" id="UP001150569">
    <property type="component" value="Unassembled WGS sequence"/>
</dbReference>
<dbReference type="InterPro" id="IPR050662">
    <property type="entry name" value="Sec-metab_biosynth-thioest"/>
</dbReference>
<dbReference type="Pfam" id="PF17778">
    <property type="entry name" value="WHD_BLACT"/>
    <property type="match status" value="1"/>
</dbReference>
<dbReference type="OrthoDB" id="17458at2759"/>
<dbReference type="InterPro" id="IPR036866">
    <property type="entry name" value="RibonucZ/Hydroxyglut_hydro"/>
</dbReference>
<evidence type="ECO:0000259" key="6">
    <source>
        <dbReference type="SMART" id="SM00849"/>
    </source>
</evidence>
<evidence type="ECO:0000313" key="8">
    <source>
        <dbReference type="Proteomes" id="UP001150569"/>
    </source>
</evidence>
<keyword evidence="2" id="KW-0479">Metal-binding</keyword>
<proteinExistence type="inferred from homology"/>
<keyword evidence="4" id="KW-0862">Zinc</keyword>
<dbReference type="PANTHER" id="PTHR23131">
    <property type="entry name" value="ENDORIBONUCLEASE LACTB2"/>
    <property type="match status" value="1"/>
</dbReference>
<evidence type="ECO:0000256" key="3">
    <source>
        <dbReference type="ARBA" id="ARBA00022801"/>
    </source>
</evidence>
<name>A0A9W8E263_9FUNG</name>
<protein>
    <recommendedName>
        <fullName evidence="6">Metallo-beta-lactamase domain-containing protein</fullName>
    </recommendedName>
</protein>
<dbReference type="Gene3D" id="1.10.10.10">
    <property type="entry name" value="Winged helix-like DNA-binding domain superfamily/Winged helix DNA-binding domain"/>
    <property type="match status" value="1"/>
</dbReference>
<evidence type="ECO:0000256" key="5">
    <source>
        <dbReference type="SAM" id="MobiDB-lite"/>
    </source>
</evidence>
<keyword evidence="3" id="KW-0378">Hydrolase</keyword>
<organism evidence="7 8">
    <name type="scientific">Tieghemiomyces parasiticus</name>
    <dbReference type="NCBI Taxonomy" id="78921"/>
    <lineage>
        <taxon>Eukaryota</taxon>
        <taxon>Fungi</taxon>
        <taxon>Fungi incertae sedis</taxon>
        <taxon>Zoopagomycota</taxon>
        <taxon>Kickxellomycotina</taxon>
        <taxon>Dimargaritomycetes</taxon>
        <taxon>Dimargaritales</taxon>
        <taxon>Dimargaritaceae</taxon>
        <taxon>Tieghemiomyces</taxon>
    </lineage>
</organism>
<dbReference type="GO" id="GO:0044550">
    <property type="term" value="P:secondary metabolite biosynthetic process"/>
    <property type="evidence" value="ECO:0007669"/>
    <property type="project" value="TreeGrafter"/>
</dbReference>
<dbReference type="AlphaFoldDB" id="A0A9W8E263"/>
<feature type="compositionally biased region" description="Polar residues" evidence="5">
    <location>
        <begin position="133"/>
        <end position="149"/>
    </location>
</feature>
<dbReference type="InterPro" id="IPR041516">
    <property type="entry name" value="LACTB2_WH"/>
</dbReference>
<dbReference type="InterPro" id="IPR036388">
    <property type="entry name" value="WH-like_DNA-bd_sf"/>
</dbReference>
<dbReference type="InterPro" id="IPR047921">
    <property type="entry name" value="LACTB2-like_MBL-fold"/>
</dbReference>
<gene>
    <name evidence="7" type="ORF">IWQ60_001135</name>
</gene>
<dbReference type="PANTHER" id="PTHR23131:SF0">
    <property type="entry name" value="ENDORIBONUCLEASE LACTB2"/>
    <property type="match status" value="1"/>
</dbReference>
<dbReference type="CDD" id="cd07722">
    <property type="entry name" value="LACTB2-like_MBL-fold"/>
    <property type="match status" value="1"/>
</dbReference>
<dbReference type="GO" id="GO:0016787">
    <property type="term" value="F:hydrolase activity"/>
    <property type="evidence" value="ECO:0007669"/>
    <property type="project" value="UniProtKB-KW"/>
</dbReference>
<dbReference type="SMART" id="SM00849">
    <property type="entry name" value="Lactamase_B"/>
    <property type="match status" value="1"/>
</dbReference>
<evidence type="ECO:0000313" key="7">
    <source>
        <dbReference type="EMBL" id="KAJ1929454.1"/>
    </source>
</evidence>
<evidence type="ECO:0000256" key="4">
    <source>
        <dbReference type="ARBA" id="ARBA00022833"/>
    </source>
</evidence>
<comment type="similarity">
    <text evidence="1">Belongs to the metallo-beta-lactamase superfamily. Glyoxalase II family.</text>
</comment>
<dbReference type="GO" id="GO:0046872">
    <property type="term" value="F:metal ion binding"/>
    <property type="evidence" value="ECO:0007669"/>
    <property type="project" value="UniProtKB-KW"/>
</dbReference>